<dbReference type="InterPro" id="IPR028994">
    <property type="entry name" value="Integrin_alpha_N"/>
</dbReference>
<dbReference type="Gene3D" id="2.130.10.130">
    <property type="entry name" value="Integrin alpha, N-terminal"/>
    <property type="match status" value="2"/>
</dbReference>
<dbReference type="InterPro" id="IPR013517">
    <property type="entry name" value="FG-GAP"/>
</dbReference>
<dbReference type="Pfam" id="PF05345">
    <property type="entry name" value="He_PIG"/>
    <property type="match status" value="1"/>
</dbReference>
<dbReference type="GO" id="GO:0005509">
    <property type="term" value="F:calcium ion binding"/>
    <property type="evidence" value="ECO:0007669"/>
    <property type="project" value="InterPro"/>
</dbReference>
<dbReference type="GO" id="GO:0006508">
    <property type="term" value="P:proteolysis"/>
    <property type="evidence" value="ECO:0007669"/>
    <property type="project" value="UniProtKB-KW"/>
</dbReference>
<feature type="domain" description="Dystroglycan-type cadherin-like" evidence="3">
    <location>
        <begin position="502"/>
        <end position="600"/>
    </location>
</feature>
<sequence length="1115" mass="116128">MSISTGRRYGHQNGRAKSPGPIGWRVKLLLSVAASLLAGAGHASTITGTGSTFVLNFGVGFTGSIGESRAAVFNAAAQIWADRLISAVPIEIDAAFRSLTCSASSAVLGSAGPAASYYLSAGGPSLGLLNNTWYPVALFNARSNSDADSGVADITANFNASMDNNNACLNEVSWYYGLDHNPPGNDIDFFEVVLHELAHGLGVLSLVDSAGNKANGLMDGYSLNLKDKSVGPWTDLSTAQIFTSLTDTGDLVWTGTEVNALADTLSAGVKGGEVQMYAPSPYEGGSSVSHFDTALTPNELMEPQYTGDANFSHTLALYKDIGWQLVTGANTAPIISGQLDLATNEDTSLTLSMADFTLIDPDDSSFTLAVGSGLNYRVSGNSITPDANYNGTLSVPITVNDGDSDSASFAAAITVNAVNDAPVISALADISLAEDGRYDFDLSDVTITDPDSSTFSLSVEPGIDYQMVANSLFPTADFFGPLSVDLSVSDGDLSSALATMTVQVTAVNDAPQLVGSPETNVVIDQDYRVQFSATDADGDDFLFSVVSDHDWLSIDTTGLLSGQPEGSDIGAASVKIQVGDGQASTEQRFTLTVSDSDSADLALSLSASGHLVGLSEATSLALSITNDGPAVLADGYLVITLDAPASFNSLGSECVLVSFGEVRCDLAEIGETRLITTKVISDQAALVNVEVQLFTTQIDPNSRNDWADVTLVFQADLAEPEVTAPVLSGVDSHGVAAADLTGDGLIELIFANSEAQAEQIFAFDSGYNSLASRHILTGVANSHAVIAIDLNQNGRPDLVFANSGVNLIYYNQGAGVYGAPDELGQADSRAVIALDFNGDKLVDLAFANIDRANEVFLNDGQGGFVPADLLGRAESESIGLAQLDANGDGRPDLIVANRADDDYIYLNQGADSTGRVFVDNALIVGDQQSTSAAVLVADLDSDGVADDIVIGQHTSSQNPSIQIYQPSGSGQFTLRLELSAGDVRSLSVGDYNGDGEADLGVLNDDGLVQVFTQKQGTFASALTFLAPGANALVLSDIDGNGRADLIVTGDASSSSRVYFSSEPVVAPPPNSNPTQAEPTVTVVKKTGSLGELLALFGLFLWSTRRYAAQRMDRPD</sequence>
<dbReference type="InterPro" id="IPR006644">
    <property type="entry name" value="Cadg"/>
</dbReference>
<feature type="domain" description="Dystroglycan-type cadherin-like" evidence="3">
    <location>
        <begin position="333"/>
        <end position="422"/>
    </location>
</feature>
<evidence type="ECO:0000313" key="5">
    <source>
        <dbReference type="Proteomes" id="UP000229757"/>
    </source>
</evidence>
<gene>
    <name evidence="4" type="ORF">REIFOR_03178</name>
</gene>
<accession>A0A2K8KZV5</accession>
<dbReference type="InterPro" id="IPR013783">
    <property type="entry name" value="Ig-like_fold"/>
</dbReference>
<keyword evidence="4" id="KW-0378">Hydrolase</keyword>
<protein>
    <submittedName>
        <fullName evidence="4">Serine protease, S8X family</fullName>
    </submittedName>
</protein>
<dbReference type="KEGG" id="rfo:REIFOR_03178"/>
<dbReference type="SUPFAM" id="SSF49313">
    <property type="entry name" value="Cadherin-like"/>
    <property type="match status" value="1"/>
</dbReference>
<dbReference type="PANTHER" id="PTHR44103:SF1">
    <property type="entry name" value="PROPROTEIN CONVERTASE P"/>
    <property type="match status" value="1"/>
</dbReference>
<evidence type="ECO:0000256" key="2">
    <source>
        <dbReference type="SAM" id="SignalP"/>
    </source>
</evidence>
<organism evidence="4 5">
    <name type="scientific">Reinekea forsetii</name>
    <dbReference type="NCBI Taxonomy" id="1336806"/>
    <lineage>
        <taxon>Bacteria</taxon>
        <taxon>Pseudomonadati</taxon>
        <taxon>Pseudomonadota</taxon>
        <taxon>Gammaproteobacteria</taxon>
        <taxon>Oceanospirillales</taxon>
        <taxon>Saccharospirillaceae</taxon>
        <taxon>Reinekea</taxon>
    </lineage>
</organism>
<dbReference type="Proteomes" id="UP000229757">
    <property type="component" value="Chromosome"/>
</dbReference>
<dbReference type="AlphaFoldDB" id="A0A2K8KZV5"/>
<dbReference type="InterPro" id="IPR015919">
    <property type="entry name" value="Cadherin-like_sf"/>
</dbReference>
<dbReference type="SMART" id="SM00736">
    <property type="entry name" value="CADG"/>
    <property type="match status" value="2"/>
</dbReference>
<name>A0A2K8KZV5_9GAMM</name>
<dbReference type="Pfam" id="PF13517">
    <property type="entry name" value="FG-GAP_3"/>
    <property type="match status" value="3"/>
</dbReference>
<keyword evidence="5" id="KW-1185">Reference proteome</keyword>
<dbReference type="SUPFAM" id="SSF69318">
    <property type="entry name" value="Integrin alpha N-terminal domain"/>
    <property type="match status" value="1"/>
</dbReference>
<dbReference type="GO" id="GO:0016020">
    <property type="term" value="C:membrane"/>
    <property type="evidence" value="ECO:0007669"/>
    <property type="project" value="InterPro"/>
</dbReference>
<evidence type="ECO:0000259" key="3">
    <source>
        <dbReference type="SMART" id="SM00736"/>
    </source>
</evidence>
<proteinExistence type="predicted"/>
<dbReference type="Pfam" id="PF17963">
    <property type="entry name" value="Big_9"/>
    <property type="match status" value="2"/>
</dbReference>
<keyword evidence="4" id="KW-0645">Protease</keyword>
<reference evidence="4 5" key="1">
    <citation type="journal article" date="2017" name="Environ. Microbiol.">
        <title>Genomic and physiological analyses of 'Reinekea forsetii' reveal a versatile opportunistic lifestyle during spring algae blooms.</title>
        <authorList>
            <person name="Avci B."/>
            <person name="Hahnke R.L."/>
            <person name="Chafee M."/>
            <person name="Fischer T."/>
            <person name="Gruber-Vodicka H."/>
            <person name="Tegetmeyer H.E."/>
            <person name="Harder J."/>
            <person name="Fuchs B.M."/>
            <person name="Amann R.I."/>
            <person name="Teeling H."/>
        </authorList>
    </citation>
    <scope>NUCLEOTIDE SEQUENCE [LARGE SCALE GENOMIC DNA]</scope>
    <source>
        <strain evidence="4 5">Hel1_31_D35</strain>
    </source>
</reference>
<feature type="chain" id="PRO_5014707174" evidence="2">
    <location>
        <begin position="44"/>
        <end position="1115"/>
    </location>
</feature>
<dbReference type="Gene3D" id="2.60.40.10">
    <property type="entry name" value="Immunoglobulins"/>
    <property type="match status" value="1"/>
</dbReference>
<evidence type="ECO:0000256" key="1">
    <source>
        <dbReference type="ARBA" id="ARBA00022729"/>
    </source>
</evidence>
<dbReference type="PANTHER" id="PTHR44103">
    <property type="entry name" value="PROPROTEIN CONVERTASE P"/>
    <property type="match status" value="1"/>
</dbReference>
<evidence type="ECO:0000313" key="4">
    <source>
        <dbReference type="EMBL" id="ATX78284.1"/>
    </source>
</evidence>
<dbReference type="GO" id="GO:0008233">
    <property type="term" value="F:peptidase activity"/>
    <property type="evidence" value="ECO:0007669"/>
    <property type="project" value="UniProtKB-KW"/>
</dbReference>
<keyword evidence="1 2" id="KW-0732">Signal</keyword>
<feature type="signal peptide" evidence="2">
    <location>
        <begin position="1"/>
        <end position="43"/>
    </location>
</feature>
<dbReference type="EMBL" id="CP011797">
    <property type="protein sequence ID" value="ATX78284.1"/>
    <property type="molecule type" value="Genomic_DNA"/>
</dbReference>